<proteinExistence type="predicted"/>
<name>A0ABT1HPY2_STRSD</name>
<accession>A0ABT1HPY2</accession>
<evidence type="ECO:0008006" key="5">
    <source>
        <dbReference type="Google" id="ProtNLM"/>
    </source>
</evidence>
<keyword evidence="2" id="KW-1133">Transmembrane helix</keyword>
<organism evidence="3 4">
    <name type="scientific">Streptoalloteichus tenebrarius (strain ATCC 17920 / DSM 40477 / JCM 4838 / CBS 697.72 / NBRC 16177 / NCIMB 11028 / NRRL B-12390 / A12253. 1 / ISP 5477)</name>
    <name type="common">Streptomyces tenebrarius</name>
    <dbReference type="NCBI Taxonomy" id="1933"/>
    <lineage>
        <taxon>Bacteria</taxon>
        <taxon>Bacillati</taxon>
        <taxon>Actinomycetota</taxon>
        <taxon>Actinomycetes</taxon>
        <taxon>Pseudonocardiales</taxon>
        <taxon>Pseudonocardiaceae</taxon>
        <taxon>Streptoalloteichus</taxon>
    </lineage>
</organism>
<feature type="region of interest" description="Disordered" evidence="1">
    <location>
        <begin position="1"/>
        <end position="21"/>
    </location>
</feature>
<keyword evidence="2" id="KW-0812">Transmembrane</keyword>
<evidence type="ECO:0000256" key="1">
    <source>
        <dbReference type="SAM" id="MobiDB-lite"/>
    </source>
</evidence>
<comment type="caution">
    <text evidence="3">The sequence shown here is derived from an EMBL/GenBank/DDBJ whole genome shotgun (WGS) entry which is preliminary data.</text>
</comment>
<feature type="transmembrane region" description="Helical" evidence="2">
    <location>
        <begin position="95"/>
        <end position="123"/>
    </location>
</feature>
<dbReference type="RefSeq" id="WP_253668514.1">
    <property type="nucleotide sequence ID" value="NZ_JAMTCP010000004.1"/>
</dbReference>
<sequence>MPRAHHPSDDEEPSWPHSFDGVVGRLEHLPKAADVPAWHPEASTPASPAPPRPRVRDLRVSIRLGTLMVLAVLSAAVTVVQHAMGDEPWDLMGVLVSWVGLVLLGVLVPVAAMFVLAGFFLAARRRSR</sequence>
<dbReference type="Proteomes" id="UP001205311">
    <property type="component" value="Unassembled WGS sequence"/>
</dbReference>
<keyword evidence="4" id="KW-1185">Reference proteome</keyword>
<protein>
    <recommendedName>
        <fullName evidence="5">Integral membrane protein</fullName>
    </recommendedName>
</protein>
<evidence type="ECO:0000313" key="4">
    <source>
        <dbReference type="Proteomes" id="UP001205311"/>
    </source>
</evidence>
<evidence type="ECO:0000313" key="3">
    <source>
        <dbReference type="EMBL" id="MCP2257564.1"/>
    </source>
</evidence>
<dbReference type="EMBL" id="JAMTCP010000004">
    <property type="protein sequence ID" value="MCP2257564.1"/>
    <property type="molecule type" value="Genomic_DNA"/>
</dbReference>
<feature type="transmembrane region" description="Helical" evidence="2">
    <location>
        <begin position="62"/>
        <end position="83"/>
    </location>
</feature>
<reference evidence="3 4" key="1">
    <citation type="submission" date="2022-06" db="EMBL/GenBank/DDBJ databases">
        <title>Genomic Encyclopedia of Archaeal and Bacterial Type Strains, Phase II (KMG-II): from individual species to whole genera.</title>
        <authorList>
            <person name="Goeker M."/>
        </authorList>
    </citation>
    <scope>NUCLEOTIDE SEQUENCE [LARGE SCALE GENOMIC DNA]</scope>
    <source>
        <strain evidence="3 4">DSM 40477</strain>
    </source>
</reference>
<gene>
    <name evidence="3" type="ORF">LX15_001249</name>
</gene>
<evidence type="ECO:0000256" key="2">
    <source>
        <dbReference type="SAM" id="Phobius"/>
    </source>
</evidence>
<keyword evidence="2" id="KW-0472">Membrane</keyword>